<dbReference type="AlphaFoldDB" id="A0A4Q2U484"/>
<evidence type="ECO:0000313" key="3">
    <source>
        <dbReference type="Proteomes" id="UP000290759"/>
    </source>
</evidence>
<comment type="caution">
    <text evidence="2">The sequence shown here is derived from an EMBL/GenBank/DDBJ whole genome shotgun (WGS) entry which is preliminary data.</text>
</comment>
<proteinExistence type="predicted"/>
<protein>
    <submittedName>
        <fullName evidence="2">Uncharacterized protein</fullName>
    </submittedName>
</protein>
<sequence length="202" mass="22097">MAGYGYTDYGYSSYGYGYGSYGYGGGYYAISPGAYNAPYIYLSGPGSSGYYAEYSGSTKFINSAYENYYGGRSTYAATLSPEGNFTQSTYNYSSPYRTASEIETYVSHTSPNVGSYYGYEYHQSSSSYQSVDVTTYTSGDYRYFNTISYDSESFFDGSSSTSYSDMTLTEENGVTVPGSSHTYSASSYTDPSGYTAYHSSQT</sequence>
<feature type="region of interest" description="Disordered" evidence="1">
    <location>
        <begin position="172"/>
        <end position="202"/>
    </location>
</feature>
<dbReference type="RefSeq" id="WP_129229249.1">
    <property type="nucleotide sequence ID" value="NZ_QYBB01000046.1"/>
</dbReference>
<organism evidence="2 3">
    <name type="scientific">Lichenibacterium minor</name>
    <dbReference type="NCBI Taxonomy" id="2316528"/>
    <lineage>
        <taxon>Bacteria</taxon>
        <taxon>Pseudomonadati</taxon>
        <taxon>Pseudomonadota</taxon>
        <taxon>Alphaproteobacteria</taxon>
        <taxon>Hyphomicrobiales</taxon>
        <taxon>Lichenihabitantaceae</taxon>
        <taxon>Lichenibacterium</taxon>
    </lineage>
</organism>
<dbReference type="EMBL" id="QYBB01000046">
    <property type="protein sequence ID" value="RYC29585.1"/>
    <property type="molecule type" value="Genomic_DNA"/>
</dbReference>
<reference evidence="2 3" key="2">
    <citation type="submission" date="2019-02" db="EMBL/GenBank/DDBJ databases">
        <title>'Lichenibacterium ramalinii' gen. nov. sp. nov., 'Lichenibacterium minor' gen. nov. sp. nov.</title>
        <authorList>
            <person name="Pankratov T."/>
        </authorList>
    </citation>
    <scope>NUCLEOTIDE SEQUENCE [LARGE SCALE GENOMIC DNA]</scope>
    <source>
        <strain evidence="2 3">RmlP026</strain>
    </source>
</reference>
<reference evidence="2 3" key="1">
    <citation type="submission" date="2018-12" db="EMBL/GenBank/DDBJ databases">
        <authorList>
            <person name="Grouzdev D.S."/>
            <person name="Krutkina M.S."/>
        </authorList>
    </citation>
    <scope>NUCLEOTIDE SEQUENCE [LARGE SCALE GENOMIC DNA]</scope>
    <source>
        <strain evidence="2 3">RmlP026</strain>
    </source>
</reference>
<accession>A0A4Q2U484</accession>
<name>A0A4Q2U484_9HYPH</name>
<gene>
    <name evidence="2" type="ORF">D3273_23060</name>
</gene>
<evidence type="ECO:0000313" key="2">
    <source>
        <dbReference type="EMBL" id="RYC29585.1"/>
    </source>
</evidence>
<evidence type="ECO:0000256" key="1">
    <source>
        <dbReference type="SAM" id="MobiDB-lite"/>
    </source>
</evidence>
<dbReference type="Proteomes" id="UP000290759">
    <property type="component" value="Unassembled WGS sequence"/>
</dbReference>
<keyword evidence="3" id="KW-1185">Reference proteome</keyword>